<evidence type="ECO:0000256" key="5">
    <source>
        <dbReference type="ARBA" id="ARBA00022691"/>
    </source>
</evidence>
<keyword evidence="4 7" id="KW-0808">Transferase</keyword>
<accession>A0A174RXF3</accession>
<dbReference type="EC" id="2.1.1.177" evidence="7"/>
<dbReference type="GO" id="GO:0032259">
    <property type="term" value="P:methylation"/>
    <property type="evidence" value="ECO:0007669"/>
    <property type="project" value="UniProtKB-KW"/>
</dbReference>
<evidence type="ECO:0000256" key="4">
    <source>
        <dbReference type="ARBA" id="ARBA00022679"/>
    </source>
</evidence>
<dbReference type="InterPro" id="IPR003742">
    <property type="entry name" value="RlmH-like"/>
</dbReference>
<keyword evidence="5" id="KW-0949">S-adenosyl-L-methionine</keyword>
<name>A0A174RXF3_9CLOT</name>
<dbReference type="InterPro" id="IPR029026">
    <property type="entry name" value="tRNA_m1G_MTases_N"/>
</dbReference>
<dbReference type="GO" id="GO:0006364">
    <property type="term" value="P:rRNA processing"/>
    <property type="evidence" value="ECO:0007669"/>
    <property type="project" value="UniProtKB-KW"/>
</dbReference>
<keyword evidence="3 7" id="KW-0489">Methyltransferase</keyword>
<dbReference type="AlphaFoldDB" id="A0A174RXF3"/>
<gene>
    <name evidence="7" type="primary">rlmH_1</name>
    <name evidence="7" type="ORF">ERS852568_01152</name>
</gene>
<dbReference type="EMBL" id="CZBO01000001">
    <property type="protein sequence ID" value="CUP88367.1"/>
    <property type="molecule type" value="Genomic_DNA"/>
</dbReference>
<dbReference type="InterPro" id="IPR029028">
    <property type="entry name" value="Alpha/beta_knot_MTases"/>
</dbReference>
<evidence type="ECO:0000256" key="6">
    <source>
        <dbReference type="ARBA" id="ARBA00038303"/>
    </source>
</evidence>
<dbReference type="Pfam" id="PF02590">
    <property type="entry name" value="SPOUT_MTase"/>
    <property type="match status" value="1"/>
</dbReference>
<evidence type="ECO:0000256" key="1">
    <source>
        <dbReference type="ARBA" id="ARBA00022490"/>
    </source>
</evidence>
<organism evidence="7 8">
    <name type="scientific">Clostridium baratii</name>
    <dbReference type="NCBI Taxonomy" id="1561"/>
    <lineage>
        <taxon>Bacteria</taxon>
        <taxon>Bacillati</taxon>
        <taxon>Bacillota</taxon>
        <taxon>Clostridia</taxon>
        <taxon>Eubacteriales</taxon>
        <taxon>Clostridiaceae</taxon>
        <taxon>Clostridium</taxon>
    </lineage>
</organism>
<protein>
    <submittedName>
        <fullName evidence="7">rRNA large subunit methyltransferase</fullName>
        <ecNumber evidence="7">2.1.1.177</ecNumber>
    </submittedName>
</protein>
<dbReference type="CDD" id="cd18081">
    <property type="entry name" value="RlmH-like"/>
    <property type="match status" value="1"/>
</dbReference>
<dbReference type="PANTHER" id="PTHR33603">
    <property type="entry name" value="METHYLTRANSFERASE"/>
    <property type="match status" value="1"/>
</dbReference>
<sequence>MDLNAKQMTSEEFSKLIENQGVMGKSNITFVIGGSLGLSQAVIKRENYKVCFSKMTFPHQLFRIMLLEQVYRAFRIMKNETYHK</sequence>
<evidence type="ECO:0000256" key="2">
    <source>
        <dbReference type="ARBA" id="ARBA00022552"/>
    </source>
</evidence>
<comment type="similarity">
    <text evidence="6">Belongs to the RNA methyltransferase RlmH family.</text>
</comment>
<evidence type="ECO:0000313" key="8">
    <source>
        <dbReference type="Proteomes" id="UP000095563"/>
    </source>
</evidence>
<keyword evidence="2" id="KW-0698">rRNA processing</keyword>
<keyword evidence="1" id="KW-0963">Cytoplasm</keyword>
<dbReference type="Proteomes" id="UP000095563">
    <property type="component" value="Unassembled WGS sequence"/>
</dbReference>
<dbReference type="GO" id="GO:0008168">
    <property type="term" value="F:methyltransferase activity"/>
    <property type="evidence" value="ECO:0007669"/>
    <property type="project" value="UniProtKB-KW"/>
</dbReference>
<evidence type="ECO:0000256" key="3">
    <source>
        <dbReference type="ARBA" id="ARBA00022603"/>
    </source>
</evidence>
<dbReference type="SUPFAM" id="SSF75217">
    <property type="entry name" value="alpha/beta knot"/>
    <property type="match status" value="1"/>
</dbReference>
<evidence type="ECO:0000313" key="7">
    <source>
        <dbReference type="EMBL" id="CUP88367.1"/>
    </source>
</evidence>
<proteinExistence type="inferred from homology"/>
<dbReference type="PANTHER" id="PTHR33603:SF1">
    <property type="entry name" value="RIBOSOMAL RNA LARGE SUBUNIT METHYLTRANSFERASE H"/>
    <property type="match status" value="1"/>
</dbReference>
<dbReference type="Gene3D" id="3.40.1280.10">
    <property type="match status" value="1"/>
</dbReference>
<reference evidence="7 8" key="1">
    <citation type="submission" date="2015-09" db="EMBL/GenBank/DDBJ databases">
        <authorList>
            <consortium name="Pathogen Informatics"/>
        </authorList>
    </citation>
    <scope>NUCLEOTIDE SEQUENCE [LARGE SCALE GENOMIC DNA]</scope>
    <source>
        <strain evidence="7 8">2789STDY5834956</strain>
    </source>
</reference>